<organism evidence="1 2">
    <name type="scientific">Trifolium pratense</name>
    <name type="common">Red clover</name>
    <dbReference type="NCBI Taxonomy" id="57577"/>
    <lineage>
        <taxon>Eukaryota</taxon>
        <taxon>Viridiplantae</taxon>
        <taxon>Streptophyta</taxon>
        <taxon>Embryophyta</taxon>
        <taxon>Tracheophyta</taxon>
        <taxon>Spermatophyta</taxon>
        <taxon>Magnoliopsida</taxon>
        <taxon>eudicotyledons</taxon>
        <taxon>Gunneridae</taxon>
        <taxon>Pentapetalae</taxon>
        <taxon>rosids</taxon>
        <taxon>fabids</taxon>
        <taxon>Fabales</taxon>
        <taxon>Fabaceae</taxon>
        <taxon>Papilionoideae</taxon>
        <taxon>50 kb inversion clade</taxon>
        <taxon>NPAAA clade</taxon>
        <taxon>Hologalegina</taxon>
        <taxon>IRL clade</taxon>
        <taxon>Trifolieae</taxon>
        <taxon>Trifolium</taxon>
    </lineage>
</organism>
<sequence length="222" mass="24932">MMGEWIIDTGASNHMTGNLNVMHDVHSIESCSVGLQNGQHALSTKEGSVVLDGGLKITNVLYVPRLNCSLISISQLLDELNCTVQFTNKLCVMQDLTSRMLIGAGKRKDGLYYFQAIRKEKACKADGVNIVELWHKRMGHPSMKITQLIPGINRHRSGMDFNKACDICFRAKQTREKFPLSEHNASSVFEIIHCDLWGPYRTPSTCGAYYFLTIVDDYSRVV</sequence>
<evidence type="ECO:0000313" key="2">
    <source>
        <dbReference type="Proteomes" id="UP001177021"/>
    </source>
</evidence>
<protein>
    <submittedName>
        <fullName evidence="1">Uncharacterized protein</fullName>
    </submittedName>
</protein>
<keyword evidence="2" id="KW-1185">Reference proteome</keyword>
<comment type="caution">
    <text evidence="1">The sequence shown here is derived from an EMBL/GenBank/DDBJ whole genome shotgun (WGS) entry which is preliminary data.</text>
</comment>
<proteinExistence type="predicted"/>
<name>A0ACB0KRD9_TRIPR</name>
<dbReference type="EMBL" id="CASHSV030000311">
    <property type="protein sequence ID" value="CAJ2657887.1"/>
    <property type="molecule type" value="Genomic_DNA"/>
</dbReference>
<gene>
    <name evidence="1" type="ORF">MILVUS5_LOCUS24368</name>
</gene>
<accession>A0ACB0KRD9</accession>
<reference evidence="1" key="1">
    <citation type="submission" date="2023-10" db="EMBL/GenBank/DDBJ databases">
        <authorList>
            <person name="Rodriguez Cubillos JULIANA M."/>
            <person name="De Vega J."/>
        </authorList>
    </citation>
    <scope>NUCLEOTIDE SEQUENCE</scope>
</reference>
<dbReference type="Proteomes" id="UP001177021">
    <property type="component" value="Unassembled WGS sequence"/>
</dbReference>
<evidence type="ECO:0000313" key="1">
    <source>
        <dbReference type="EMBL" id="CAJ2657887.1"/>
    </source>
</evidence>